<keyword evidence="7" id="KW-0677">Repeat</keyword>
<keyword evidence="9" id="KW-0472">Membrane</keyword>
<comment type="similarity">
    <text evidence="2">Belongs to the RLP family.</text>
</comment>
<name>A0A371HIR8_MUCPR</name>
<feature type="non-terminal residue" evidence="11">
    <location>
        <position position="1"/>
    </location>
</feature>
<dbReference type="SUPFAM" id="SSF52058">
    <property type="entry name" value="L domain-like"/>
    <property type="match status" value="1"/>
</dbReference>
<gene>
    <name evidence="11" type="ORF">CR513_13856</name>
</gene>
<reference evidence="11" key="1">
    <citation type="submission" date="2018-05" db="EMBL/GenBank/DDBJ databases">
        <title>Draft genome of Mucuna pruriens seed.</title>
        <authorList>
            <person name="Nnadi N.E."/>
            <person name="Vos R."/>
            <person name="Hasami M.H."/>
            <person name="Devisetty U.K."/>
            <person name="Aguiy J.C."/>
        </authorList>
    </citation>
    <scope>NUCLEOTIDE SEQUENCE [LARGE SCALE GENOMIC DNA]</scope>
    <source>
        <strain evidence="11">JCA_2017</strain>
    </source>
</reference>
<proteinExistence type="inferred from homology"/>
<evidence type="ECO:0000256" key="3">
    <source>
        <dbReference type="ARBA" id="ARBA00022475"/>
    </source>
</evidence>
<evidence type="ECO:0000256" key="9">
    <source>
        <dbReference type="ARBA" id="ARBA00023136"/>
    </source>
</evidence>
<organism evidence="11 12">
    <name type="scientific">Mucuna pruriens</name>
    <name type="common">Velvet bean</name>
    <name type="synonym">Dolichos pruriens</name>
    <dbReference type="NCBI Taxonomy" id="157652"/>
    <lineage>
        <taxon>Eukaryota</taxon>
        <taxon>Viridiplantae</taxon>
        <taxon>Streptophyta</taxon>
        <taxon>Embryophyta</taxon>
        <taxon>Tracheophyta</taxon>
        <taxon>Spermatophyta</taxon>
        <taxon>Magnoliopsida</taxon>
        <taxon>eudicotyledons</taxon>
        <taxon>Gunneridae</taxon>
        <taxon>Pentapetalae</taxon>
        <taxon>rosids</taxon>
        <taxon>fabids</taxon>
        <taxon>Fabales</taxon>
        <taxon>Fabaceae</taxon>
        <taxon>Papilionoideae</taxon>
        <taxon>50 kb inversion clade</taxon>
        <taxon>NPAAA clade</taxon>
        <taxon>indigoferoid/millettioid clade</taxon>
        <taxon>Phaseoleae</taxon>
        <taxon>Mucuna</taxon>
    </lineage>
</organism>
<dbReference type="PANTHER" id="PTHR48062">
    <property type="entry name" value="RECEPTOR-LIKE PROTEIN 14"/>
    <property type="match status" value="1"/>
</dbReference>
<dbReference type="GO" id="GO:0012505">
    <property type="term" value="C:endomembrane system"/>
    <property type="evidence" value="ECO:0007669"/>
    <property type="project" value="UniProtKB-SubCell"/>
</dbReference>
<comment type="subcellular location">
    <subcellularLocation>
        <location evidence="1">Cell membrane</location>
    </subcellularLocation>
    <subcellularLocation>
        <location evidence="10">Endomembrane system</location>
        <topology evidence="10">Single-pass membrane protein</topology>
    </subcellularLocation>
</comment>
<evidence type="ECO:0000256" key="4">
    <source>
        <dbReference type="ARBA" id="ARBA00022614"/>
    </source>
</evidence>
<evidence type="ECO:0000256" key="8">
    <source>
        <dbReference type="ARBA" id="ARBA00022989"/>
    </source>
</evidence>
<evidence type="ECO:0000256" key="7">
    <source>
        <dbReference type="ARBA" id="ARBA00022737"/>
    </source>
</evidence>
<evidence type="ECO:0000313" key="12">
    <source>
        <dbReference type="Proteomes" id="UP000257109"/>
    </source>
</evidence>
<keyword evidence="6" id="KW-0732">Signal</keyword>
<dbReference type="OrthoDB" id="1734347at2759"/>
<dbReference type="Pfam" id="PF00560">
    <property type="entry name" value="LRR_1"/>
    <property type="match status" value="1"/>
</dbReference>
<dbReference type="EMBL" id="QJKJ01002485">
    <property type="protein sequence ID" value="RDY02660.1"/>
    <property type="molecule type" value="Genomic_DNA"/>
</dbReference>
<evidence type="ECO:0000313" key="11">
    <source>
        <dbReference type="EMBL" id="RDY02660.1"/>
    </source>
</evidence>
<dbReference type="PANTHER" id="PTHR48062:SF52">
    <property type="entry name" value="RECEPTOR-LIKE PROTEIN 8-RELATED"/>
    <property type="match status" value="1"/>
</dbReference>
<accession>A0A371HIR8</accession>
<evidence type="ECO:0000256" key="5">
    <source>
        <dbReference type="ARBA" id="ARBA00022692"/>
    </source>
</evidence>
<sequence length="149" mass="17298">MLTGIIPDHIGNLQQLHALNLSNNYFSGPIPMSFSNLTQIESRLVLQQLDWSNTFSTNSVALSINIQCIIEQPFWNTTQYSKFANFDEDNYRGQIHLQHNPMKQEERQQHWTGNFLLEFWCNLRDNIVGVCNGTLHKCRMAHALVLLHE</sequence>
<keyword evidence="8" id="KW-1133">Transmembrane helix</keyword>
<keyword evidence="4" id="KW-0433">Leucine-rich repeat</keyword>
<keyword evidence="3" id="KW-1003">Cell membrane</keyword>
<comment type="caution">
    <text evidence="11">The sequence shown here is derived from an EMBL/GenBank/DDBJ whole genome shotgun (WGS) entry which is preliminary data.</text>
</comment>
<dbReference type="Gene3D" id="3.80.10.10">
    <property type="entry name" value="Ribonuclease Inhibitor"/>
    <property type="match status" value="1"/>
</dbReference>
<dbReference type="STRING" id="157652.A0A371HIR8"/>
<dbReference type="InterPro" id="IPR051502">
    <property type="entry name" value="RLP_Defense_Trigger"/>
</dbReference>
<evidence type="ECO:0000256" key="2">
    <source>
        <dbReference type="ARBA" id="ARBA00009592"/>
    </source>
</evidence>
<dbReference type="Proteomes" id="UP000257109">
    <property type="component" value="Unassembled WGS sequence"/>
</dbReference>
<protein>
    <submittedName>
        <fullName evidence="11">Uncharacterized protein</fullName>
    </submittedName>
</protein>
<keyword evidence="12" id="KW-1185">Reference proteome</keyword>
<keyword evidence="5" id="KW-0812">Transmembrane</keyword>
<evidence type="ECO:0000256" key="10">
    <source>
        <dbReference type="ARBA" id="ARBA00037847"/>
    </source>
</evidence>
<dbReference type="InterPro" id="IPR032675">
    <property type="entry name" value="LRR_dom_sf"/>
</dbReference>
<evidence type="ECO:0000256" key="6">
    <source>
        <dbReference type="ARBA" id="ARBA00022729"/>
    </source>
</evidence>
<dbReference type="GO" id="GO:0005886">
    <property type="term" value="C:plasma membrane"/>
    <property type="evidence" value="ECO:0007669"/>
    <property type="project" value="UniProtKB-SubCell"/>
</dbReference>
<evidence type="ECO:0000256" key="1">
    <source>
        <dbReference type="ARBA" id="ARBA00004236"/>
    </source>
</evidence>
<dbReference type="InterPro" id="IPR001611">
    <property type="entry name" value="Leu-rich_rpt"/>
</dbReference>
<dbReference type="AlphaFoldDB" id="A0A371HIR8"/>